<sequence length="319" mass="33533">NVYVLAASDGEVLWAYHLGDQVKCSPAVDPWEGLVWCGSHGHRIAALRATPSPGRPCACLWELPTSGSVFGSPAFDYPRRRVYVATLAGALLAIDLAMQRDHGGETSPGALDMQSGGAGMQAPTVAWERRVSAPAFSGPQVDPGGKVLLGCVDGWLHCFGAEGTLRWRTLLGGPVFAPLCIPWRGGRGPGDSIALVAARDHTLYAVCTDDGSVMWKWAADAPLVAAPCVELVGRDDDCQWRICVCSSDGAATVLSVPRDTSAAPRGSASVGSHRGPQVLGRTHLGGDIFSSPVLIGGRLFVGSRDDHLYCLRLRPAGDA</sequence>
<dbReference type="InterPro" id="IPR011047">
    <property type="entry name" value="Quinoprotein_ADH-like_sf"/>
</dbReference>
<dbReference type="SUPFAM" id="SSF50998">
    <property type="entry name" value="Quinoprotein alcohol dehydrogenase-like"/>
    <property type="match status" value="1"/>
</dbReference>
<name>A0AAE0GNF4_9CHLO</name>
<evidence type="ECO:0000259" key="1">
    <source>
        <dbReference type="Pfam" id="PF13570"/>
    </source>
</evidence>
<gene>
    <name evidence="2" type="ORF">CYMTET_10977</name>
</gene>
<dbReference type="GO" id="GO:0043041">
    <property type="term" value="P:amino acid activation for nonribosomal peptide biosynthetic process"/>
    <property type="evidence" value="ECO:0007669"/>
    <property type="project" value="TreeGrafter"/>
</dbReference>
<dbReference type="Pfam" id="PF13570">
    <property type="entry name" value="Beta-prop_ACSF4"/>
    <property type="match status" value="1"/>
</dbReference>
<dbReference type="EMBL" id="LGRX02003949">
    <property type="protein sequence ID" value="KAK3281217.1"/>
    <property type="molecule type" value="Genomic_DNA"/>
</dbReference>
<dbReference type="Gene3D" id="2.130.10.10">
    <property type="entry name" value="YVTN repeat-like/Quinoprotein amine dehydrogenase"/>
    <property type="match status" value="2"/>
</dbReference>
<keyword evidence="3" id="KW-1185">Reference proteome</keyword>
<dbReference type="AlphaFoldDB" id="A0AAE0GNF4"/>
<comment type="caution">
    <text evidence="2">The sequence shown here is derived from an EMBL/GenBank/DDBJ whole genome shotgun (WGS) entry which is preliminary data.</text>
</comment>
<accession>A0AAE0GNF4</accession>
<dbReference type="InterPro" id="IPR015943">
    <property type="entry name" value="WD40/YVTN_repeat-like_dom_sf"/>
</dbReference>
<dbReference type="Proteomes" id="UP001190700">
    <property type="component" value="Unassembled WGS sequence"/>
</dbReference>
<evidence type="ECO:0000313" key="2">
    <source>
        <dbReference type="EMBL" id="KAK3281217.1"/>
    </source>
</evidence>
<evidence type="ECO:0000313" key="3">
    <source>
        <dbReference type="Proteomes" id="UP001190700"/>
    </source>
</evidence>
<dbReference type="PANTHER" id="PTHR44394:SF1">
    <property type="entry name" value="BETA-ALANINE-ACTIVATING ENZYME"/>
    <property type="match status" value="1"/>
</dbReference>
<dbReference type="InterPro" id="IPR052091">
    <property type="entry name" value="Beta-ala_Activ/Resist"/>
</dbReference>
<dbReference type="InterPro" id="IPR002372">
    <property type="entry name" value="PQQ_rpt_dom"/>
</dbReference>
<dbReference type="PANTHER" id="PTHR44394">
    <property type="entry name" value="BETA-ALANINE-ACTIVATING ENZYME"/>
    <property type="match status" value="1"/>
</dbReference>
<proteinExistence type="predicted"/>
<organism evidence="2 3">
    <name type="scientific">Cymbomonas tetramitiformis</name>
    <dbReference type="NCBI Taxonomy" id="36881"/>
    <lineage>
        <taxon>Eukaryota</taxon>
        <taxon>Viridiplantae</taxon>
        <taxon>Chlorophyta</taxon>
        <taxon>Pyramimonadophyceae</taxon>
        <taxon>Pyramimonadales</taxon>
        <taxon>Pyramimonadaceae</taxon>
        <taxon>Cymbomonas</taxon>
    </lineage>
</organism>
<protein>
    <recommendedName>
        <fullName evidence="1">Pyrrolo-quinoline quinone repeat domain-containing protein</fullName>
    </recommendedName>
</protein>
<reference evidence="2 3" key="1">
    <citation type="journal article" date="2015" name="Genome Biol. Evol.">
        <title>Comparative Genomics of a Bacterivorous Green Alga Reveals Evolutionary Causalities and Consequences of Phago-Mixotrophic Mode of Nutrition.</title>
        <authorList>
            <person name="Burns J.A."/>
            <person name="Paasch A."/>
            <person name="Narechania A."/>
            <person name="Kim E."/>
        </authorList>
    </citation>
    <scope>NUCLEOTIDE SEQUENCE [LARGE SCALE GENOMIC DNA]</scope>
    <source>
        <strain evidence="2 3">PLY_AMNH</strain>
    </source>
</reference>
<feature type="domain" description="Pyrrolo-quinoline quinone repeat" evidence="1">
    <location>
        <begin position="1"/>
        <end position="313"/>
    </location>
</feature>
<feature type="non-terminal residue" evidence="2">
    <location>
        <position position="1"/>
    </location>
</feature>